<reference evidence="1 2" key="1">
    <citation type="submission" date="2023-04" db="EMBL/GenBank/DDBJ databases">
        <title>Forest soil microbial communities from Buena Vista Peninsula, Colon Province, Panama.</title>
        <authorList>
            <person name="Bouskill N."/>
        </authorList>
    </citation>
    <scope>NUCLEOTIDE SEQUENCE [LARGE SCALE GENOMIC DNA]</scope>
    <source>
        <strain evidence="1 2">AC80</strain>
    </source>
</reference>
<organism evidence="1 2">
    <name type="scientific">Mycolicibacterium frederiksbergense</name>
    <dbReference type="NCBI Taxonomy" id="117567"/>
    <lineage>
        <taxon>Bacteria</taxon>
        <taxon>Bacillati</taxon>
        <taxon>Actinomycetota</taxon>
        <taxon>Actinomycetes</taxon>
        <taxon>Mycobacteriales</taxon>
        <taxon>Mycobacteriaceae</taxon>
        <taxon>Mycolicibacterium</taxon>
    </lineage>
</organism>
<keyword evidence="2" id="KW-1185">Reference proteome</keyword>
<evidence type="ECO:0000313" key="2">
    <source>
        <dbReference type="Proteomes" id="UP001160130"/>
    </source>
</evidence>
<dbReference type="RefSeq" id="WP_280830361.1">
    <property type="nucleotide sequence ID" value="NZ_JARXVE010000001.1"/>
</dbReference>
<evidence type="ECO:0000313" key="1">
    <source>
        <dbReference type="EMBL" id="MDH6193670.1"/>
    </source>
</evidence>
<proteinExistence type="predicted"/>
<dbReference type="EMBL" id="JARXVE010000001">
    <property type="protein sequence ID" value="MDH6193670.1"/>
    <property type="molecule type" value="Genomic_DNA"/>
</dbReference>
<gene>
    <name evidence="1" type="ORF">M2272_000291</name>
</gene>
<name>A0ABT6KUW0_9MYCO</name>
<dbReference type="Proteomes" id="UP001160130">
    <property type="component" value="Unassembled WGS sequence"/>
</dbReference>
<accession>A0ABT6KUW0</accession>
<comment type="caution">
    <text evidence="1">The sequence shown here is derived from an EMBL/GenBank/DDBJ whole genome shotgun (WGS) entry which is preliminary data.</text>
</comment>
<sequence length="85" mass="9435">MAQLTAQSRYDEMIKQFISPAFRDALLGGGPGWPGERTIELINTEQLQSIRDGVFYEFLTEVIAAADQGVVTRRTVSRTGEGSER</sequence>
<protein>
    <submittedName>
        <fullName evidence="1">Uncharacterized protein</fullName>
    </submittedName>
</protein>